<feature type="transmembrane region" description="Helical" evidence="2">
    <location>
        <begin position="66"/>
        <end position="87"/>
    </location>
</feature>
<name>A0AAE3K3X7_9EURY</name>
<proteinExistence type="predicted"/>
<feature type="region of interest" description="Disordered" evidence="1">
    <location>
        <begin position="36"/>
        <end position="57"/>
    </location>
</feature>
<dbReference type="Proteomes" id="UP001202674">
    <property type="component" value="Unassembled WGS sequence"/>
</dbReference>
<keyword evidence="2" id="KW-0812">Transmembrane</keyword>
<feature type="transmembrane region" description="Helical" evidence="2">
    <location>
        <begin position="128"/>
        <end position="149"/>
    </location>
</feature>
<dbReference type="EMBL" id="JAKRVY010000002">
    <property type="protein sequence ID" value="MCL9812982.1"/>
    <property type="molecule type" value="Genomic_DNA"/>
</dbReference>
<evidence type="ECO:0000256" key="1">
    <source>
        <dbReference type="SAM" id="MobiDB-lite"/>
    </source>
</evidence>
<protein>
    <submittedName>
        <fullName evidence="3">Zinc ribbon domain-containing protein</fullName>
    </submittedName>
</protein>
<keyword evidence="4" id="KW-1185">Reference proteome</keyword>
<dbReference type="RefSeq" id="WP_250595129.1">
    <property type="nucleotide sequence ID" value="NZ_JAKRVY010000002.1"/>
</dbReference>
<evidence type="ECO:0000256" key="2">
    <source>
        <dbReference type="SAM" id="Phobius"/>
    </source>
</evidence>
<feature type="transmembrane region" description="Helical" evidence="2">
    <location>
        <begin position="94"/>
        <end position="116"/>
    </location>
</feature>
<evidence type="ECO:0000313" key="3">
    <source>
        <dbReference type="EMBL" id="MCL9812982.1"/>
    </source>
</evidence>
<dbReference type="AlphaFoldDB" id="A0AAE3K3X7"/>
<accession>A0AAE3K3X7</accession>
<reference evidence="3 4" key="1">
    <citation type="journal article" date="2022" name="Syst. Appl. Microbiol.">
        <title>Natronocalculus amylovorans gen. nov., sp. nov., and Natranaeroarchaeum aerophilus sp. nov., dominant culturable amylolytic natronoarchaea from hypersaline soda lakes in southwestern Siberia.</title>
        <authorList>
            <person name="Sorokin D.Y."/>
            <person name="Elcheninov A.G."/>
            <person name="Khizhniak T.V."/>
            <person name="Koenen M."/>
            <person name="Bale N.J."/>
            <person name="Damste J.S.S."/>
            <person name="Kublanov I.V."/>
        </authorList>
    </citation>
    <scope>NUCLEOTIDE SEQUENCE [LARGE SCALE GENOMIC DNA]</scope>
    <source>
        <strain evidence="3 4">AArc-St1-1</strain>
    </source>
</reference>
<gene>
    <name evidence="3" type="ORF">AArcSt11_04870</name>
</gene>
<sequence>MSGKQKRADEVFCRSCGEPIKKRAEICPNCGVRNNKAGSSGQRRTSRTPSTPHNPAQYETTVSDTWWYGVAGGTALWALAFIFAGVVGDSLGPLAGFVLLGAWIGLPLAAYFDIQYVRANAEWNPTTVLWMILLAIWLVNILAGVVYLYRRHEVLGVP</sequence>
<keyword evidence="2" id="KW-0472">Membrane</keyword>
<keyword evidence="2" id="KW-1133">Transmembrane helix</keyword>
<comment type="caution">
    <text evidence="3">The sequence shown here is derived from an EMBL/GenBank/DDBJ whole genome shotgun (WGS) entry which is preliminary data.</text>
</comment>
<evidence type="ECO:0000313" key="4">
    <source>
        <dbReference type="Proteomes" id="UP001202674"/>
    </source>
</evidence>
<organism evidence="3 4">
    <name type="scientific">Natranaeroarchaeum aerophilus</name>
    <dbReference type="NCBI Taxonomy" id="2917711"/>
    <lineage>
        <taxon>Archaea</taxon>
        <taxon>Methanobacteriati</taxon>
        <taxon>Methanobacteriota</taxon>
        <taxon>Stenosarchaea group</taxon>
        <taxon>Halobacteria</taxon>
        <taxon>Halobacteriales</taxon>
        <taxon>Natronoarchaeaceae</taxon>
        <taxon>Natranaeroarchaeum</taxon>
    </lineage>
</organism>